<dbReference type="EMBL" id="MNAD01000153">
    <property type="protein sequence ID" value="OJT15526.1"/>
    <property type="molecule type" value="Genomic_DNA"/>
</dbReference>
<accession>A0A1M2W6S9</accession>
<name>A0A1M2W6S9_TRAPU</name>
<sequence length="205" mass="21963">MKSGISGSAPSWHVCAMNQDGQYEDVTRVLASDTYVSPRFGHPAMSSSYRHSTDSGTQPQSSERSDSRIRSSGASMTAEPYQSCESRYWISASASASSSLLLASESPTPGSPPSPISVLLLTPEQGVCGYAGLADAVPPRVVVDGGEPLDTVMESEGEDIDIDSQSRRRSRRRFCGSRRCRSGREGWAWRSRALGPLLLAGGRVC</sequence>
<evidence type="ECO:0000256" key="1">
    <source>
        <dbReference type="SAM" id="MobiDB-lite"/>
    </source>
</evidence>
<reference evidence="2 3" key="1">
    <citation type="submission" date="2016-10" db="EMBL/GenBank/DDBJ databases">
        <title>Genome sequence of the basidiomycete white-rot fungus Trametes pubescens.</title>
        <authorList>
            <person name="Makela M.R."/>
            <person name="Granchi Z."/>
            <person name="Peng M."/>
            <person name="De Vries R.P."/>
            <person name="Grigoriev I."/>
            <person name="Riley R."/>
            <person name="Hilden K."/>
        </authorList>
    </citation>
    <scope>NUCLEOTIDE SEQUENCE [LARGE SCALE GENOMIC DNA]</scope>
    <source>
        <strain evidence="2 3">FBCC735</strain>
    </source>
</reference>
<keyword evidence="3" id="KW-1185">Reference proteome</keyword>
<evidence type="ECO:0000313" key="2">
    <source>
        <dbReference type="EMBL" id="OJT15526.1"/>
    </source>
</evidence>
<dbReference type="AlphaFoldDB" id="A0A1M2W6S9"/>
<gene>
    <name evidence="2" type="ORF">TRAPUB_7114</name>
</gene>
<dbReference type="OrthoDB" id="2758596at2759"/>
<evidence type="ECO:0000313" key="3">
    <source>
        <dbReference type="Proteomes" id="UP000184267"/>
    </source>
</evidence>
<protein>
    <submittedName>
        <fullName evidence="2">Uncharacterized protein</fullName>
    </submittedName>
</protein>
<feature type="region of interest" description="Disordered" evidence="1">
    <location>
        <begin position="41"/>
        <end position="78"/>
    </location>
</feature>
<proteinExistence type="predicted"/>
<dbReference type="Proteomes" id="UP000184267">
    <property type="component" value="Unassembled WGS sequence"/>
</dbReference>
<organism evidence="2 3">
    <name type="scientific">Trametes pubescens</name>
    <name type="common">White-rot fungus</name>
    <dbReference type="NCBI Taxonomy" id="154538"/>
    <lineage>
        <taxon>Eukaryota</taxon>
        <taxon>Fungi</taxon>
        <taxon>Dikarya</taxon>
        <taxon>Basidiomycota</taxon>
        <taxon>Agaricomycotina</taxon>
        <taxon>Agaricomycetes</taxon>
        <taxon>Polyporales</taxon>
        <taxon>Polyporaceae</taxon>
        <taxon>Trametes</taxon>
    </lineage>
</organism>
<comment type="caution">
    <text evidence="2">The sequence shown here is derived from an EMBL/GenBank/DDBJ whole genome shotgun (WGS) entry which is preliminary data.</text>
</comment>
<feature type="compositionally biased region" description="Polar residues" evidence="1">
    <location>
        <begin position="45"/>
        <end position="60"/>
    </location>
</feature>